<accession>A0A438DIY4</accession>
<sequence length="121" mass="13575">MITTQAAKYTPTAITFRPGLSFKPKHVFFSSKSFNNISLINLYHLCCISNACQDSAQWISDHDPPAHTATDPRKNFPKLGSLFGNHSSELTPVVEEFNRLSVTEISEAFKLYFGQENHPIS</sequence>
<reference evidence="1 2" key="1">
    <citation type="journal article" date="2018" name="PLoS Genet.">
        <title>Population sequencing reveals clonal diversity and ancestral inbreeding in the grapevine cultivar Chardonnay.</title>
        <authorList>
            <person name="Roach M.J."/>
            <person name="Johnson D.L."/>
            <person name="Bohlmann J."/>
            <person name="van Vuuren H.J."/>
            <person name="Jones S.J."/>
            <person name="Pretorius I.S."/>
            <person name="Schmidt S.A."/>
            <person name="Borneman A.R."/>
        </authorList>
    </citation>
    <scope>NUCLEOTIDE SEQUENCE [LARGE SCALE GENOMIC DNA]</scope>
    <source>
        <strain evidence="2">cv. Chardonnay</strain>
        <tissue evidence="1">Leaf</tissue>
    </source>
</reference>
<dbReference type="EMBL" id="QGNW01001606">
    <property type="protein sequence ID" value="RVW35388.1"/>
    <property type="molecule type" value="Genomic_DNA"/>
</dbReference>
<name>A0A438DIY4_VITVI</name>
<evidence type="ECO:0000313" key="2">
    <source>
        <dbReference type="Proteomes" id="UP000288805"/>
    </source>
</evidence>
<gene>
    <name evidence="1" type="ORF">CK203_077015</name>
</gene>
<evidence type="ECO:0000313" key="1">
    <source>
        <dbReference type="EMBL" id="RVW35388.1"/>
    </source>
</evidence>
<proteinExistence type="predicted"/>
<protein>
    <submittedName>
        <fullName evidence="1">Uncharacterized protein</fullName>
    </submittedName>
</protein>
<dbReference type="Proteomes" id="UP000288805">
    <property type="component" value="Unassembled WGS sequence"/>
</dbReference>
<comment type="caution">
    <text evidence="1">The sequence shown here is derived from an EMBL/GenBank/DDBJ whole genome shotgun (WGS) entry which is preliminary data.</text>
</comment>
<dbReference type="AlphaFoldDB" id="A0A438DIY4"/>
<organism evidence="1 2">
    <name type="scientific">Vitis vinifera</name>
    <name type="common">Grape</name>
    <dbReference type="NCBI Taxonomy" id="29760"/>
    <lineage>
        <taxon>Eukaryota</taxon>
        <taxon>Viridiplantae</taxon>
        <taxon>Streptophyta</taxon>
        <taxon>Embryophyta</taxon>
        <taxon>Tracheophyta</taxon>
        <taxon>Spermatophyta</taxon>
        <taxon>Magnoliopsida</taxon>
        <taxon>eudicotyledons</taxon>
        <taxon>Gunneridae</taxon>
        <taxon>Pentapetalae</taxon>
        <taxon>rosids</taxon>
        <taxon>Vitales</taxon>
        <taxon>Vitaceae</taxon>
        <taxon>Viteae</taxon>
        <taxon>Vitis</taxon>
    </lineage>
</organism>